<evidence type="ECO:0000313" key="2">
    <source>
        <dbReference type="EMBL" id="MCP2161966.1"/>
    </source>
</evidence>
<proteinExistence type="predicted"/>
<dbReference type="Gene3D" id="3.40.50.1820">
    <property type="entry name" value="alpha/beta hydrolase"/>
    <property type="match status" value="1"/>
</dbReference>
<sequence>MSVETLLGGGLAGVLGMWATRAASHRRSERELRKHARSGNTVRDLGRGPVEYRTWGALHDGPIIVCENGLGAPLECWDWVAEALSTSSSVVAYHRAGYGATTSTSDAGALVDRILRHEFDDSRPVLLLAHSIGGMAVRDALARTPDLARRVVGVCLVDSTDPALLDAVWSSPERRGRIVQSMHLEMVGAVLGTTTVANPVLDEVDHRASVQQRFARFVVDTRTVRTATREYRRMSEVASALARTPLPPTLVVSASNSHEGSTAHMRAQRELAENLGATHHVVQGAGHRSILGFRRHAEVVADHVRRWCDEVYSATPVEVAS</sequence>
<dbReference type="EMBL" id="JAMTCG010000005">
    <property type="protein sequence ID" value="MCP2161966.1"/>
    <property type="molecule type" value="Genomic_DNA"/>
</dbReference>
<dbReference type="Proteomes" id="UP001205740">
    <property type="component" value="Unassembled WGS sequence"/>
</dbReference>
<keyword evidence="3" id="KW-1185">Reference proteome</keyword>
<dbReference type="RefSeq" id="WP_253655526.1">
    <property type="nucleotide sequence ID" value="NZ_BAAAOE010000001.1"/>
</dbReference>
<protein>
    <submittedName>
        <fullName evidence="2">Pimeloyl-ACP methyl ester carboxylesterase</fullName>
    </submittedName>
</protein>
<name>A0ABT1H456_9NOCA</name>
<organism evidence="2 3">
    <name type="scientific">Williamsia serinedens</name>
    <dbReference type="NCBI Taxonomy" id="391736"/>
    <lineage>
        <taxon>Bacteria</taxon>
        <taxon>Bacillati</taxon>
        <taxon>Actinomycetota</taxon>
        <taxon>Actinomycetes</taxon>
        <taxon>Mycobacteriales</taxon>
        <taxon>Nocardiaceae</taxon>
        <taxon>Williamsia</taxon>
    </lineage>
</organism>
<dbReference type="SUPFAM" id="SSF53474">
    <property type="entry name" value="alpha/beta-Hydrolases"/>
    <property type="match status" value="1"/>
</dbReference>
<dbReference type="InterPro" id="IPR029058">
    <property type="entry name" value="AB_hydrolase_fold"/>
</dbReference>
<dbReference type="Pfam" id="PF12697">
    <property type="entry name" value="Abhydrolase_6"/>
    <property type="match status" value="1"/>
</dbReference>
<evidence type="ECO:0000313" key="3">
    <source>
        <dbReference type="Proteomes" id="UP001205740"/>
    </source>
</evidence>
<accession>A0ABT1H456</accession>
<comment type="caution">
    <text evidence="2">The sequence shown here is derived from an EMBL/GenBank/DDBJ whole genome shotgun (WGS) entry which is preliminary data.</text>
</comment>
<gene>
    <name evidence="2" type="ORF">LX12_003165</name>
</gene>
<feature type="domain" description="AB hydrolase-1" evidence="1">
    <location>
        <begin position="65"/>
        <end position="301"/>
    </location>
</feature>
<reference evidence="2 3" key="1">
    <citation type="submission" date="2022-06" db="EMBL/GenBank/DDBJ databases">
        <title>Genomic Encyclopedia of Archaeal and Bacterial Type Strains, Phase II (KMG-II): from individual species to whole genera.</title>
        <authorList>
            <person name="Goeker M."/>
        </authorList>
    </citation>
    <scope>NUCLEOTIDE SEQUENCE [LARGE SCALE GENOMIC DNA]</scope>
    <source>
        <strain evidence="2 3">DSM 45037</strain>
    </source>
</reference>
<dbReference type="InterPro" id="IPR000073">
    <property type="entry name" value="AB_hydrolase_1"/>
</dbReference>
<evidence type="ECO:0000259" key="1">
    <source>
        <dbReference type="Pfam" id="PF12697"/>
    </source>
</evidence>